<dbReference type="Gene3D" id="3.30.1150.10">
    <property type="match status" value="1"/>
</dbReference>
<organism evidence="12 13">
    <name type="scientific">OM182 bacterium MED-G28</name>
    <dbReference type="NCBI Taxonomy" id="1986256"/>
    <lineage>
        <taxon>Bacteria</taxon>
        <taxon>Pseudomonadati</taxon>
        <taxon>Pseudomonadota</taxon>
        <taxon>Gammaproteobacteria</taxon>
        <taxon>OMG group</taxon>
        <taxon>OM182 clade</taxon>
    </lineage>
</organism>
<feature type="transmembrane region" description="Helical" evidence="10">
    <location>
        <begin position="12"/>
        <end position="30"/>
    </location>
</feature>
<dbReference type="PROSITE" id="PS52015">
    <property type="entry name" value="TONB_CTD"/>
    <property type="match status" value="2"/>
</dbReference>
<dbReference type="NCBIfam" id="TIGR01352">
    <property type="entry name" value="tonB_Cterm"/>
    <property type="match status" value="2"/>
</dbReference>
<protein>
    <recommendedName>
        <fullName evidence="11">TonB C-terminal domain-containing protein</fullName>
    </recommendedName>
</protein>
<evidence type="ECO:0000256" key="2">
    <source>
        <dbReference type="ARBA" id="ARBA00006555"/>
    </source>
</evidence>
<evidence type="ECO:0000256" key="7">
    <source>
        <dbReference type="ARBA" id="ARBA00022927"/>
    </source>
</evidence>
<keyword evidence="8 10" id="KW-1133">Transmembrane helix</keyword>
<dbReference type="GO" id="GO:0055085">
    <property type="term" value="P:transmembrane transport"/>
    <property type="evidence" value="ECO:0007669"/>
    <property type="project" value="InterPro"/>
</dbReference>
<evidence type="ECO:0000313" key="12">
    <source>
        <dbReference type="EMBL" id="PDH33334.1"/>
    </source>
</evidence>
<evidence type="ECO:0000259" key="11">
    <source>
        <dbReference type="PROSITE" id="PS52015"/>
    </source>
</evidence>
<comment type="similarity">
    <text evidence="2">Belongs to the TonB family.</text>
</comment>
<keyword evidence="9 10" id="KW-0472">Membrane</keyword>
<evidence type="ECO:0000256" key="9">
    <source>
        <dbReference type="ARBA" id="ARBA00023136"/>
    </source>
</evidence>
<evidence type="ECO:0000256" key="3">
    <source>
        <dbReference type="ARBA" id="ARBA00022448"/>
    </source>
</evidence>
<feature type="domain" description="TonB C-terminal" evidence="11">
    <location>
        <begin position="54"/>
        <end position="149"/>
    </location>
</feature>
<dbReference type="AlphaFoldDB" id="A0A2A5WAK7"/>
<evidence type="ECO:0000256" key="8">
    <source>
        <dbReference type="ARBA" id="ARBA00022989"/>
    </source>
</evidence>
<keyword evidence="7" id="KW-0653">Protein transport</keyword>
<dbReference type="EMBL" id="NTJZ01000009">
    <property type="protein sequence ID" value="PDH33334.1"/>
    <property type="molecule type" value="Genomic_DNA"/>
</dbReference>
<keyword evidence="4" id="KW-1003">Cell membrane</keyword>
<dbReference type="Proteomes" id="UP000219329">
    <property type="component" value="Unassembled WGS sequence"/>
</dbReference>
<dbReference type="PROSITE" id="PS51257">
    <property type="entry name" value="PROKAR_LIPOPROTEIN"/>
    <property type="match status" value="1"/>
</dbReference>
<dbReference type="InterPro" id="IPR051045">
    <property type="entry name" value="TonB-dependent_transducer"/>
</dbReference>
<evidence type="ECO:0000256" key="6">
    <source>
        <dbReference type="ARBA" id="ARBA00022692"/>
    </source>
</evidence>
<reference evidence="12 13" key="1">
    <citation type="submission" date="2017-08" db="EMBL/GenBank/DDBJ databases">
        <title>Fine stratification of microbial communities through a metagenomic profile of the photic zone.</title>
        <authorList>
            <person name="Haro-Moreno J.M."/>
            <person name="Lopez-Perez M."/>
            <person name="De La Torre J."/>
            <person name="Picazo A."/>
            <person name="Camacho A."/>
            <person name="Rodriguez-Valera F."/>
        </authorList>
    </citation>
    <scope>NUCLEOTIDE SEQUENCE [LARGE SCALE GENOMIC DNA]</scope>
    <source>
        <strain evidence="12">MED-G28</strain>
    </source>
</reference>
<dbReference type="GO" id="GO:0015031">
    <property type="term" value="P:protein transport"/>
    <property type="evidence" value="ECO:0007669"/>
    <property type="project" value="UniProtKB-KW"/>
</dbReference>
<keyword evidence="3" id="KW-0813">Transport</keyword>
<evidence type="ECO:0000256" key="10">
    <source>
        <dbReference type="SAM" id="Phobius"/>
    </source>
</evidence>
<dbReference type="SUPFAM" id="SSF74653">
    <property type="entry name" value="TolA/TonB C-terminal domain"/>
    <property type="match status" value="2"/>
</dbReference>
<dbReference type="InterPro" id="IPR006260">
    <property type="entry name" value="TonB/TolA_C"/>
</dbReference>
<feature type="domain" description="TonB C-terminal" evidence="11">
    <location>
        <begin position="157"/>
        <end position="250"/>
    </location>
</feature>
<evidence type="ECO:0000256" key="5">
    <source>
        <dbReference type="ARBA" id="ARBA00022519"/>
    </source>
</evidence>
<dbReference type="GO" id="GO:0005886">
    <property type="term" value="C:plasma membrane"/>
    <property type="evidence" value="ECO:0007669"/>
    <property type="project" value="UniProtKB-SubCell"/>
</dbReference>
<dbReference type="Gene3D" id="3.30.2420.10">
    <property type="entry name" value="TonB"/>
    <property type="match status" value="1"/>
</dbReference>
<comment type="subcellular location">
    <subcellularLocation>
        <location evidence="1">Cell inner membrane</location>
        <topology evidence="1">Single-pass membrane protein</topology>
        <orientation evidence="1">Periplasmic side</orientation>
    </subcellularLocation>
</comment>
<dbReference type="InterPro" id="IPR037682">
    <property type="entry name" value="TonB_C"/>
</dbReference>
<name>A0A2A5WAK7_9GAMM</name>
<evidence type="ECO:0000313" key="13">
    <source>
        <dbReference type="Proteomes" id="UP000219329"/>
    </source>
</evidence>
<keyword evidence="5" id="KW-0997">Cell inner membrane</keyword>
<proteinExistence type="inferred from homology"/>
<dbReference type="PANTHER" id="PTHR33446">
    <property type="entry name" value="PROTEIN TONB-RELATED"/>
    <property type="match status" value="1"/>
</dbReference>
<sequence length="250" mass="28867">MVKNQIKKWRRIKYYLNYFIILASIAFLVSCVSVDEDARTGNVAPSPELIPPPNFTRGLITRRVAEPLYPLRAKNLGIEGWVTVEFSVDEEGEVLSNTIRTIEEQPEGFFEQSAINAARRMLFDNTRGQILDEIRYVFRYELEEQSSILIEPPTNEVVFRELIPIRYITPNYPNVARELGIEGYVVVNFDVNARGIVEDASIVESEPPGVFNEEAINSAYRLRFEPRIINDDSVRVSDVQYRFDWQLPDQ</sequence>
<dbReference type="Pfam" id="PF03544">
    <property type="entry name" value="TonB_C"/>
    <property type="match status" value="2"/>
</dbReference>
<comment type="caution">
    <text evidence="12">The sequence shown here is derived from an EMBL/GenBank/DDBJ whole genome shotgun (WGS) entry which is preliminary data.</text>
</comment>
<gene>
    <name evidence="12" type="ORF">CNF02_09090</name>
</gene>
<accession>A0A2A5WAK7</accession>
<keyword evidence="6 10" id="KW-0812">Transmembrane</keyword>
<evidence type="ECO:0000256" key="4">
    <source>
        <dbReference type="ARBA" id="ARBA00022475"/>
    </source>
</evidence>
<evidence type="ECO:0000256" key="1">
    <source>
        <dbReference type="ARBA" id="ARBA00004383"/>
    </source>
</evidence>